<comment type="subcellular location">
    <subcellularLocation>
        <location evidence="1">Endosome</location>
    </subcellularLocation>
</comment>
<feature type="region of interest" description="Disordered" evidence="10">
    <location>
        <begin position="1"/>
        <end position="64"/>
    </location>
</feature>
<evidence type="ECO:0000256" key="2">
    <source>
        <dbReference type="ARBA" id="ARBA00007617"/>
    </source>
</evidence>
<dbReference type="Proteomes" id="UP001372338">
    <property type="component" value="Unassembled WGS sequence"/>
</dbReference>
<dbReference type="Pfam" id="PF07200">
    <property type="entry name" value="Mod_r"/>
    <property type="match status" value="1"/>
</dbReference>
<dbReference type="PANTHER" id="PTHR13678:SF2">
    <property type="entry name" value="VACUOLAR PROTEIN SORTING-ASSOCIATED PROTEIN 37A"/>
    <property type="match status" value="1"/>
</dbReference>
<dbReference type="InterPro" id="IPR029012">
    <property type="entry name" value="Helix_hairpin_bin_sf"/>
</dbReference>
<reference evidence="12 13" key="1">
    <citation type="submission" date="2024-01" db="EMBL/GenBank/DDBJ databases">
        <title>The genomes of 5 underutilized Papilionoideae crops provide insights into root nodulation and disease resistanc.</title>
        <authorList>
            <person name="Yuan L."/>
        </authorList>
    </citation>
    <scope>NUCLEOTIDE SEQUENCE [LARGE SCALE GENOMIC DNA]</scope>
    <source>
        <strain evidence="12">ZHUSHIDOU_FW_LH</strain>
        <tissue evidence="12">Leaf</tissue>
    </source>
</reference>
<comment type="similarity">
    <text evidence="2">Belongs to the VPS37 family.</text>
</comment>
<sequence>MFTRFWGSQEQQPQPQPQPQPRPQDGSSSWYPPSVSAVSSPSSSSRPAATPNASSFALHSPSHVPPSEAAGVIAVLKDKSVDELRKLLSDKDAYQQFLHSLDQVKIQNNLKDELCKENMQLVEENLQKEPRIVELRNQCRIIRTTELAAAQEKLNELEKQKEEMLKLNSPASLLQRIQEAMNATEEESENLHQQLLDREIDLAGFLQKYKKLRTAYHRKSLVHLAAKTSNV</sequence>
<evidence type="ECO:0000256" key="4">
    <source>
        <dbReference type="ARBA" id="ARBA00022753"/>
    </source>
</evidence>
<keyword evidence="5 8" id="KW-0653">Protein transport</keyword>
<keyword evidence="4" id="KW-0967">Endosome</keyword>
<evidence type="ECO:0000256" key="7">
    <source>
        <dbReference type="ARBA" id="ARBA00061953"/>
    </source>
</evidence>
<dbReference type="InterPro" id="IPR009851">
    <property type="entry name" value="Mod_r"/>
</dbReference>
<evidence type="ECO:0000256" key="10">
    <source>
        <dbReference type="SAM" id="MobiDB-lite"/>
    </source>
</evidence>
<comment type="caution">
    <text evidence="12">The sequence shown here is derived from an EMBL/GenBank/DDBJ whole genome shotgun (WGS) entry which is preliminary data.</text>
</comment>
<evidence type="ECO:0000256" key="8">
    <source>
        <dbReference type="PROSITE-ProRule" id="PRU00646"/>
    </source>
</evidence>
<keyword evidence="3 8" id="KW-0813">Transport</keyword>
<dbReference type="GO" id="GO:0043162">
    <property type="term" value="P:ubiquitin-dependent protein catabolic process via the multivesicular body sorting pathway"/>
    <property type="evidence" value="ECO:0007669"/>
    <property type="project" value="TreeGrafter"/>
</dbReference>
<keyword evidence="9" id="KW-0175">Coiled coil</keyword>
<dbReference type="EMBL" id="JAYWIO010000004">
    <property type="protein sequence ID" value="KAK7267834.1"/>
    <property type="molecule type" value="Genomic_DNA"/>
</dbReference>
<evidence type="ECO:0000256" key="6">
    <source>
        <dbReference type="ARBA" id="ARBA00055844"/>
    </source>
</evidence>
<dbReference type="GO" id="GO:0006612">
    <property type="term" value="P:protein targeting to membrane"/>
    <property type="evidence" value="ECO:0007669"/>
    <property type="project" value="TreeGrafter"/>
</dbReference>
<dbReference type="FunFam" id="1.10.287.660:FF:000005">
    <property type="entry name" value="Vacuolar protein-sorting-associated protein 37 homolog 1"/>
    <property type="match status" value="1"/>
</dbReference>
<protein>
    <recommendedName>
        <fullName evidence="11">VPS37 C-terminal domain-containing protein</fullName>
    </recommendedName>
</protein>
<evidence type="ECO:0000256" key="1">
    <source>
        <dbReference type="ARBA" id="ARBA00004177"/>
    </source>
</evidence>
<evidence type="ECO:0000313" key="12">
    <source>
        <dbReference type="EMBL" id="KAK7267834.1"/>
    </source>
</evidence>
<feature type="coiled-coil region" evidence="9">
    <location>
        <begin position="140"/>
        <end position="194"/>
    </location>
</feature>
<comment type="subunit">
    <text evidence="7">Component of the endosomal sorting required for transport complex I (ESCRT-I), composed of ELC, VPS28 and VPS37. Interacts with ELC.</text>
</comment>
<proteinExistence type="inferred from homology"/>
<dbReference type="Gene3D" id="1.10.287.660">
    <property type="entry name" value="Helix hairpin bin"/>
    <property type="match status" value="1"/>
</dbReference>
<dbReference type="AlphaFoldDB" id="A0AAN9I7J8"/>
<name>A0AAN9I7J8_CROPI</name>
<evidence type="ECO:0000313" key="13">
    <source>
        <dbReference type="Proteomes" id="UP001372338"/>
    </source>
</evidence>
<keyword evidence="13" id="KW-1185">Reference proteome</keyword>
<dbReference type="GO" id="GO:0006623">
    <property type="term" value="P:protein targeting to vacuole"/>
    <property type="evidence" value="ECO:0007669"/>
    <property type="project" value="TreeGrafter"/>
</dbReference>
<dbReference type="PANTHER" id="PTHR13678">
    <property type="entry name" value="VACUOLAR PROTEIN SORTING-ASSOCIATED PROTEIN 37"/>
    <property type="match status" value="1"/>
</dbReference>
<dbReference type="SUPFAM" id="SSF140111">
    <property type="entry name" value="Endosomal sorting complex assembly domain"/>
    <property type="match status" value="1"/>
</dbReference>
<feature type="compositionally biased region" description="Low complexity" evidence="10">
    <location>
        <begin position="23"/>
        <end position="55"/>
    </location>
</feature>
<gene>
    <name evidence="12" type="ORF">RIF29_20513</name>
</gene>
<dbReference type="PROSITE" id="PS51314">
    <property type="entry name" value="VPS37_C"/>
    <property type="match status" value="1"/>
</dbReference>
<evidence type="ECO:0000256" key="9">
    <source>
        <dbReference type="SAM" id="Coils"/>
    </source>
</evidence>
<feature type="domain" description="VPS37 C-terminal" evidence="11">
    <location>
        <begin position="151"/>
        <end position="231"/>
    </location>
</feature>
<comment type="function">
    <text evidence="6">Component of the ESCRT-I complex (endosomal sorting complex required for transport I), a regulator of vesicular trafficking process. Required for the sorting of endocytic ubiquitinated cargos into multivesicular bodies (MVBs).</text>
</comment>
<dbReference type="GO" id="GO:0000813">
    <property type="term" value="C:ESCRT I complex"/>
    <property type="evidence" value="ECO:0007669"/>
    <property type="project" value="UniProtKB-ARBA"/>
</dbReference>
<evidence type="ECO:0000256" key="5">
    <source>
        <dbReference type="ARBA" id="ARBA00022927"/>
    </source>
</evidence>
<dbReference type="InterPro" id="IPR037202">
    <property type="entry name" value="ESCRT_assembly_dom"/>
</dbReference>
<accession>A0AAN9I7J8</accession>
<evidence type="ECO:0000256" key="3">
    <source>
        <dbReference type="ARBA" id="ARBA00022448"/>
    </source>
</evidence>
<organism evidence="12 13">
    <name type="scientific">Crotalaria pallida</name>
    <name type="common">Smooth rattlebox</name>
    <name type="synonym">Crotalaria striata</name>
    <dbReference type="NCBI Taxonomy" id="3830"/>
    <lineage>
        <taxon>Eukaryota</taxon>
        <taxon>Viridiplantae</taxon>
        <taxon>Streptophyta</taxon>
        <taxon>Embryophyta</taxon>
        <taxon>Tracheophyta</taxon>
        <taxon>Spermatophyta</taxon>
        <taxon>Magnoliopsida</taxon>
        <taxon>eudicotyledons</taxon>
        <taxon>Gunneridae</taxon>
        <taxon>Pentapetalae</taxon>
        <taxon>rosids</taxon>
        <taxon>fabids</taxon>
        <taxon>Fabales</taxon>
        <taxon>Fabaceae</taxon>
        <taxon>Papilionoideae</taxon>
        <taxon>50 kb inversion clade</taxon>
        <taxon>genistoids sensu lato</taxon>
        <taxon>core genistoids</taxon>
        <taxon>Crotalarieae</taxon>
        <taxon>Crotalaria</taxon>
    </lineage>
</organism>
<evidence type="ECO:0000259" key="11">
    <source>
        <dbReference type="PROSITE" id="PS51314"/>
    </source>
</evidence>